<gene>
    <name evidence="1" type="ORF">T02_11679</name>
</gene>
<organism evidence="1 2">
    <name type="scientific">Trichinella nativa</name>
    <dbReference type="NCBI Taxonomy" id="6335"/>
    <lineage>
        <taxon>Eukaryota</taxon>
        <taxon>Metazoa</taxon>
        <taxon>Ecdysozoa</taxon>
        <taxon>Nematoda</taxon>
        <taxon>Enoplea</taxon>
        <taxon>Dorylaimia</taxon>
        <taxon>Trichinellida</taxon>
        <taxon>Trichinellidae</taxon>
        <taxon>Trichinella</taxon>
    </lineage>
</organism>
<dbReference type="EMBL" id="JYDW01000256">
    <property type="protein sequence ID" value="KRZ50623.1"/>
    <property type="molecule type" value="Genomic_DNA"/>
</dbReference>
<reference evidence="1 2" key="1">
    <citation type="submission" date="2015-05" db="EMBL/GenBank/DDBJ databases">
        <title>Evolution of Trichinella species and genotypes.</title>
        <authorList>
            <person name="Korhonen P.K."/>
            <person name="Edoardo P."/>
            <person name="Giuseppe L.R."/>
            <person name="Gasser R.B."/>
        </authorList>
    </citation>
    <scope>NUCLEOTIDE SEQUENCE [LARGE SCALE GENOMIC DNA]</scope>
    <source>
        <strain evidence="1">ISS10</strain>
    </source>
</reference>
<sequence>MLLTNTEIIIPGIHQRTSRFRSDIIYLIKIYEEKNNTDERSENFLKLKDQERFSENSQTEIKNVIQC</sequence>
<protein>
    <submittedName>
        <fullName evidence="1">Uncharacterized protein</fullName>
    </submittedName>
</protein>
<keyword evidence="2" id="KW-1185">Reference proteome</keyword>
<dbReference type="Proteomes" id="UP000054721">
    <property type="component" value="Unassembled WGS sequence"/>
</dbReference>
<dbReference type="AlphaFoldDB" id="A0A0V1KTI0"/>
<accession>A0A0V1KTI0</accession>
<proteinExistence type="predicted"/>
<evidence type="ECO:0000313" key="1">
    <source>
        <dbReference type="EMBL" id="KRZ50623.1"/>
    </source>
</evidence>
<comment type="caution">
    <text evidence="1">The sequence shown here is derived from an EMBL/GenBank/DDBJ whole genome shotgun (WGS) entry which is preliminary data.</text>
</comment>
<evidence type="ECO:0000313" key="2">
    <source>
        <dbReference type="Proteomes" id="UP000054721"/>
    </source>
</evidence>
<name>A0A0V1KTI0_9BILA</name>